<dbReference type="InterPro" id="IPR028082">
    <property type="entry name" value="Peripla_BP_I"/>
</dbReference>
<dbReference type="EMBL" id="FNRF01000003">
    <property type="protein sequence ID" value="SEA61910.1"/>
    <property type="molecule type" value="Genomic_DNA"/>
</dbReference>
<accession>A0A1H4CNL1</accession>
<organism evidence="3 4">
    <name type="scientific">Xylanibacter ruminicola</name>
    <name type="common">Prevotella ruminicola</name>
    <dbReference type="NCBI Taxonomy" id="839"/>
    <lineage>
        <taxon>Bacteria</taxon>
        <taxon>Pseudomonadati</taxon>
        <taxon>Bacteroidota</taxon>
        <taxon>Bacteroidia</taxon>
        <taxon>Bacteroidales</taxon>
        <taxon>Prevotellaceae</taxon>
        <taxon>Xylanibacter</taxon>
    </lineage>
</organism>
<dbReference type="CDD" id="cd00118">
    <property type="entry name" value="LysM"/>
    <property type="match status" value="1"/>
</dbReference>
<dbReference type="PROSITE" id="PS51782">
    <property type="entry name" value="LYSM"/>
    <property type="match status" value="1"/>
</dbReference>
<dbReference type="Gene3D" id="3.10.350.10">
    <property type="entry name" value="LysM domain"/>
    <property type="match status" value="1"/>
</dbReference>
<name>A0A1H4CNL1_XYLRU</name>
<sequence length="450" mass="51416">MTRVLRYFLFLAALCLTVGVASAQEGEQIRGLHKVKKKETIFGISRMYDLTIEQLMKANPEMSEPGYELKKGDVLKIPFATLQVADPVAKEPDMDATDDVRKRAIRLGVMLPLHNVNGDGKRMLEYYRGVLMACDSLKQRGVSVDIHAWNAAEDGNINEILNDEAAAKCDLIIGPLYSKQMAALSAFVEKHKIKLLIPFSINAPQLADNKYIYQVYQSHITQNSATIEHFVKGFKNYHTVIIDCNDSTSNKGEFTTALRRQLEQQKMTCNITNLKSGESDFSKAFSRTKPNVVILNTGRSPELGVAFSKLNGLKVTDPDLAITMFGYTEWLMYTRTHLENFYKFNTYIPSVFYYNPLSASTKRLQQKFRWNFHTDMQNNLPRFALTGFDHAYFFLMGLHREGRKFLGAESNPDYVQTPLQFERYGNGGLRNHTQLFVHYTRDSRVETIKF</sequence>
<dbReference type="AlphaFoldDB" id="A0A1H4CNL1"/>
<feature type="chain" id="PRO_5010296442" evidence="1">
    <location>
        <begin position="24"/>
        <end position="450"/>
    </location>
</feature>
<dbReference type="Gene3D" id="3.40.50.2300">
    <property type="match status" value="2"/>
</dbReference>
<dbReference type="OrthoDB" id="2149800at2"/>
<dbReference type="Proteomes" id="UP000182257">
    <property type="component" value="Unassembled WGS sequence"/>
</dbReference>
<dbReference type="SUPFAM" id="SSF54106">
    <property type="entry name" value="LysM domain"/>
    <property type="match status" value="1"/>
</dbReference>
<evidence type="ECO:0000313" key="4">
    <source>
        <dbReference type="Proteomes" id="UP000182257"/>
    </source>
</evidence>
<gene>
    <name evidence="3" type="ORF">SAMN05216462_2054</name>
</gene>
<proteinExistence type="predicted"/>
<evidence type="ECO:0000313" key="3">
    <source>
        <dbReference type="EMBL" id="SEA61910.1"/>
    </source>
</evidence>
<dbReference type="RefSeq" id="WP_074761420.1">
    <property type="nucleotide sequence ID" value="NZ_FNRF01000003.1"/>
</dbReference>
<evidence type="ECO:0000256" key="1">
    <source>
        <dbReference type="SAM" id="SignalP"/>
    </source>
</evidence>
<evidence type="ECO:0000259" key="2">
    <source>
        <dbReference type="PROSITE" id="PS51782"/>
    </source>
</evidence>
<dbReference type="SMART" id="SM00257">
    <property type="entry name" value="LysM"/>
    <property type="match status" value="1"/>
</dbReference>
<keyword evidence="1" id="KW-0732">Signal</keyword>
<reference evidence="3 4" key="1">
    <citation type="submission" date="2016-10" db="EMBL/GenBank/DDBJ databases">
        <authorList>
            <person name="de Groot N.N."/>
        </authorList>
    </citation>
    <scope>NUCLEOTIDE SEQUENCE [LARGE SCALE GENOMIC DNA]</scope>
    <source>
        <strain evidence="3 4">D31d</strain>
    </source>
</reference>
<protein>
    <submittedName>
        <fullName evidence="3">Substrate-binding protein</fullName>
    </submittedName>
</protein>
<feature type="domain" description="LysM" evidence="2">
    <location>
        <begin position="31"/>
        <end position="77"/>
    </location>
</feature>
<feature type="signal peptide" evidence="1">
    <location>
        <begin position="1"/>
        <end position="23"/>
    </location>
</feature>
<dbReference type="Pfam" id="PF01476">
    <property type="entry name" value="LysM"/>
    <property type="match status" value="1"/>
</dbReference>
<dbReference type="InterPro" id="IPR036779">
    <property type="entry name" value="LysM_dom_sf"/>
</dbReference>
<dbReference type="InterPro" id="IPR018392">
    <property type="entry name" value="LysM"/>
</dbReference>
<dbReference type="SUPFAM" id="SSF53822">
    <property type="entry name" value="Periplasmic binding protein-like I"/>
    <property type="match status" value="1"/>
</dbReference>